<dbReference type="EMBL" id="BARU01035069">
    <property type="protein sequence ID" value="GAH70832.1"/>
    <property type="molecule type" value="Genomic_DNA"/>
</dbReference>
<gene>
    <name evidence="2" type="ORF">S03H2_54948</name>
</gene>
<dbReference type="InterPro" id="IPR003779">
    <property type="entry name" value="CMD-like"/>
</dbReference>
<feature type="non-terminal residue" evidence="2">
    <location>
        <position position="82"/>
    </location>
</feature>
<dbReference type="InterPro" id="IPR029032">
    <property type="entry name" value="AhpD-like"/>
</dbReference>
<comment type="caution">
    <text evidence="2">The sequence shown here is derived from an EMBL/GenBank/DDBJ whole genome shotgun (WGS) entry which is preliminary data.</text>
</comment>
<dbReference type="PANTHER" id="PTHR33930">
    <property type="entry name" value="ALKYL HYDROPEROXIDE REDUCTASE AHPD"/>
    <property type="match status" value="1"/>
</dbReference>
<protein>
    <recommendedName>
        <fullName evidence="1">Carboxymuconolactone decarboxylase-like domain-containing protein</fullName>
    </recommendedName>
</protein>
<organism evidence="2">
    <name type="scientific">marine sediment metagenome</name>
    <dbReference type="NCBI Taxonomy" id="412755"/>
    <lineage>
        <taxon>unclassified sequences</taxon>
        <taxon>metagenomes</taxon>
        <taxon>ecological metagenomes</taxon>
    </lineage>
</organism>
<dbReference type="GO" id="GO:0051920">
    <property type="term" value="F:peroxiredoxin activity"/>
    <property type="evidence" value="ECO:0007669"/>
    <property type="project" value="InterPro"/>
</dbReference>
<accession>X1HMW2</accession>
<dbReference type="Pfam" id="PF02627">
    <property type="entry name" value="CMD"/>
    <property type="match status" value="1"/>
</dbReference>
<dbReference type="SUPFAM" id="SSF69118">
    <property type="entry name" value="AhpD-like"/>
    <property type="match status" value="1"/>
</dbReference>
<feature type="domain" description="Carboxymuconolactone decarboxylase-like" evidence="1">
    <location>
        <begin position="23"/>
        <end position="81"/>
    </location>
</feature>
<dbReference type="PANTHER" id="PTHR33930:SF2">
    <property type="entry name" value="BLR3452 PROTEIN"/>
    <property type="match status" value="1"/>
</dbReference>
<evidence type="ECO:0000259" key="1">
    <source>
        <dbReference type="Pfam" id="PF02627"/>
    </source>
</evidence>
<dbReference type="Gene3D" id="1.20.1290.10">
    <property type="entry name" value="AhpD-like"/>
    <property type="match status" value="1"/>
</dbReference>
<evidence type="ECO:0000313" key="2">
    <source>
        <dbReference type="EMBL" id="GAH70832.1"/>
    </source>
</evidence>
<name>X1HMW2_9ZZZZ</name>
<proteinExistence type="predicted"/>
<dbReference type="AlphaFoldDB" id="X1HMW2"/>
<reference evidence="2" key="1">
    <citation type="journal article" date="2014" name="Front. Microbiol.">
        <title>High frequency of phylogenetically diverse reductive dehalogenase-homologous genes in deep subseafloor sedimentary metagenomes.</title>
        <authorList>
            <person name="Kawai M."/>
            <person name="Futagami T."/>
            <person name="Toyoda A."/>
            <person name="Takaki Y."/>
            <person name="Nishi S."/>
            <person name="Hori S."/>
            <person name="Arai W."/>
            <person name="Tsubouchi T."/>
            <person name="Morono Y."/>
            <person name="Uchiyama I."/>
            <person name="Ito T."/>
            <person name="Fujiyama A."/>
            <person name="Inagaki F."/>
            <person name="Takami H."/>
        </authorList>
    </citation>
    <scope>NUCLEOTIDE SEQUENCE</scope>
    <source>
        <strain evidence="2">Expedition CK06-06</strain>
    </source>
</reference>
<sequence length="82" mass="9200">MESQLELQDEIMRCRDKFQEEMPDVLAAHTAFRDEVYKDGALSHKVKRLIALGIALRCGCPGCLIYQTKEAVEAGATRAEVM</sequence>